<evidence type="ECO:0000313" key="16">
    <source>
        <dbReference type="Proteomes" id="UP000516260"/>
    </source>
</evidence>
<feature type="transmembrane region" description="Helical" evidence="13">
    <location>
        <begin position="78"/>
        <end position="102"/>
    </location>
</feature>
<gene>
    <name evidence="15" type="ORF">fugu_014522</name>
</gene>
<dbReference type="InterPro" id="IPR000326">
    <property type="entry name" value="PAP2/HPO"/>
</dbReference>
<evidence type="ECO:0000256" key="4">
    <source>
        <dbReference type="ARBA" id="ARBA00022692"/>
    </source>
</evidence>
<evidence type="ECO:0000256" key="3">
    <source>
        <dbReference type="ARBA" id="ARBA00022553"/>
    </source>
</evidence>
<comment type="caution">
    <text evidence="15">The sequence shown here is derived from an EMBL/GenBank/DDBJ whole genome shotgun (WGS) entry which is preliminary data.</text>
</comment>
<feature type="region of interest" description="Disordered" evidence="12">
    <location>
        <begin position="707"/>
        <end position="740"/>
    </location>
</feature>
<evidence type="ECO:0000256" key="1">
    <source>
        <dbReference type="ARBA" id="ARBA00004141"/>
    </source>
</evidence>
<name>A0A4Z2C394_9TELE</name>
<feature type="region of interest" description="Disordered" evidence="12">
    <location>
        <begin position="916"/>
        <end position="943"/>
    </location>
</feature>
<comment type="subcellular location">
    <subcellularLocation>
        <location evidence="1">Membrane</location>
        <topology evidence="1">Multi-pass membrane protein</topology>
    </subcellularLocation>
</comment>
<dbReference type="GO" id="GO:0046839">
    <property type="term" value="P:phospholipid dephosphorylation"/>
    <property type="evidence" value="ECO:0007669"/>
    <property type="project" value="TreeGrafter"/>
</dbReference>
<feature type="transmembrane region" description="Helical" evidence="13">
    <location>
        <begin position="20"/>
        <end position="42"/>
    </location>
</feature>
<dbReference type="EMBL" id="SWLE01000007">
    <property type="protein sequence ID" value="TNM98276.1"/>
    <property type="molecule type" value="Genomic_DNA"/>
</dbReference>
<feature type="compositionally biased region" description="Basic and acidic residues" evidence="12">
    <location>
        <begin position="549"/>
        <end position="561"/>
    </location>
</feature>
<evidence type="ECO:0000256" key="5">
    <source>
        <dbReference type="ARBA" id="ARBA00022989"/>
    </source>
</evidence>
<feature type="transmembrane region" description="Helical" evidence="13">
    <location>
        <begin position="262"/>
        <end position="282"/>
    </location>
</feature>
<evidence type="ECO:0000256" key="6">
    <source>
        <dbReference type="ARBA" id="ARBA00023136"/>
    </source>
</evidence>
<evidence type="ECO:0000313" key="15">
    <source>
        <dbReference type="EMBL" id="TNM98276.1"/>
    </source>
</evidence>
<feature type="transmembrane region" description="Helical" evidence="13">
    <location>
        <begin position="231"/>
        <end position="250"/>
    </location>
</feature>
<evidence type="ECO:0000256" key="9">
    <source>
        <dbReference type="ARBA" id="ARBA00079138"/>
    </source>
</evidence>
<protein>
    <recommendedName>
        <fullName evidence="8">Phospholipid phosphatase-related protein type 3</fullName>
    </recommendedName>
    <alternativeName>
        <fullName evidence="9">Inactive phospholipid phosphatase PLPPR3</fullName>
    </alternativeName>
    <alternativeName>
        <fullName evidence="10">Lipid phosphate phosphatase-related protein type 3</fullName>
    </alternativeName>
    <alternativeName>
        <fullName evidence="11">Plasticity-related gene 2 protein</fullName>
    </alternativeName>
</protein>
<feature type="compositionally biased region" description="Basic and acidic residues" evidence="12">
    <location>
        <begin position="707"/>
        <end position="716"/>
    </location>
</feature>
<dbReference type="CDD" id="cd03384">
    <property type="entry name" value="PAP2_wunen"/>
    <property type="match status" value="1"/>
</dbReference>
<dbReference type="InterPro" id="IPR043216">
    <property type="entry name" value="PAP-like"/>
</dbReference>
<feature type="compositionally biased region" description="Polar residues" evidence="12">
    <location>
        <begin position="336"/>
        <end position="345"/>
    </location>
</feature>
<feature type="compositionally biased region" description="Low complexity" evidence="12">
    <location>
        <begin position="826"/>
        <end position="837"/>
    </location>
</feature>
<reference evidence="15 16" key="1">
    <citation type="submission" date="2019-04" db="EMBL/GenBank/DDBJ databases">
        <title>The sequence and de novo assembly of Takifugu bimaculatus genome using PacBio and Hi-C technologies.</title>
        <authorList>
            <person name="Xu P."/>
            <person name="Liu B."/>
            <person name="Zhou Z."/>
        </authorList>
    </citation>
    <scope>NUCLEOTIDE SEQUENCE [LARGE SCALE GENOMIC DNA]</scope>
    <source>
        <strain evidence="15">TB-2018</strain>
        <tissue evidence="15">Muscle</tissue>
    </source>
</reference>
<keyword evidence="16" id="KW-1185">Reference proteome</keyword>
<accession>A0A4Z2C394</accession>
<evidence type="ECO:0000256" key="13">
    <source>
        <dbReference type="SAM" id="Phobius"/>
    </source>
</evidence>
<evidence type="ECO:0000256" key="7">
    <source>
        <dbReference type="ARBA" id="ARBA00023180"/>
    </source>
</evidence>
<dbReference type="Proteomes" id="UP000516260">
    <property type="component" value="Chromosome 15"/>
</dbReference>
<dbReference type="GO" id="GO:0006644">
    <property type="term" value="P:phospholipid metabolic process"/>
    <property type="evidence" value="ECO:0007669"/>
    <property type="project" value="InterPro"/>
</dbReference>
<dbReference type="FunFam" id="1.20.144.10:FF:000014">
    <property type="entry name" value="Phospholipid phosphatase-related protein type 3"/>
    <property type="match status" value="1"/>
</dbReference>
<dbReference type="GO" id="GO:0008195">
    <property type="term" value="F:phosphatidate phosphatase activity"/>
    <property type="evidence" value="ECO:0007669"/>
    <property type="project" value="TreeGrafter"/>
</dbReference>
<evidence type="ECO:0000259" key="14">
    <source>
        <dbReference type="SMART" id="SM00014"/>
    </source>
</evidence>
<feature type="region of interest" description="Disordered" evidence="12">
    <location>
        <begin position="629"/>
        <end position="692"/>
    </location>
</feature>
<dbReference type="Gene3D" id="1.20.144.10">
    <property type="entry name" value="Phosphatidic acid phosphatase type 2/haloperoxidase"/>
    <property type="match status" value="1"/>
</dbReference>
<feature type="domain" description="Phosphatidic acid phosphatase type 2/haloperoxidase" evidence="14">
    <location>
        <begin position="133"/>
        <end position="277"/>
    </location>
</feature>
<dbReference type="AlphaFoldDB" id="A0A4Z2C394"/>
<dbReference type="GO" id="GO:0007409">
    <property type="term" value="P:axonogenesis"/>
    <property type="evidence" value="ECO:0007669"/>
    <property type="project" value="TreeGrafter"/>
</dbReference>
<evidence type="ECO:0000256" key="12">
    <source>
        <dbReference type="SAM" id="MobiDB-lite"/>
    </source>
</evidence>
<feature type="region of interest" description="Disordered" evidence="12">
    <location>
        <begin position="826"/>
        <end position="858"/>
    </location>
</feature>
<feature type="compositionally biased region" description="Polar residues" evidence="12">
    <location>
        <begin position="838"/>
        <end position="847"/>
    </location>
</feature>
<feature type="compositionally biased region" description="Polar residues" evidence="12">
    <location>
        <begin position="536"/>
        <end position="546"/>
    </location>
</feature>
<evidence type="ECO:0000256" key="8">
    <source>
        <dbReference type="ARBA" id="ARBA00069374"/>
    </source>
</evidence>
<dbReference type="Pfam" id="PF01569">
    <property type="entry name" value="PAP2"/>
    <property type="match status" value="1"/>
</dbReference>
<feature type="region of interest" description="Disordered" evidence="12">
    <location>
        <begin position="528"/>
        <end position="572"/>
    </location>
</feature>
<proteinExistence type="inferred from homology"/>
<comment type="similarity">
    <text evidence="2">Belongs to the PA-phosphatase related phosphoesterase family.</text>
</comment>
<evidence type="ECO:0000256" key="11">
    <source>
        <dbReference type="ARBA" id="ARBA00081887"/>
    </source>
</evidence>
<keyword evidence="6 13" id="KW-0472">Membrane</keyword>
<evidence type="ECO:0000256" key="2">
    <source>
        <dbReference type="ARBA" id="ARBA00008816"/>
    </source>
</evidence>
<feature type="region of interest" description="Disordered" evidence="12">
    <location>
        <begin position="305"/>
        <end position="349"/>
    </location>
</feature>
<evidence type="ECO:0000256" key="10">
    <source>
        <dbReference type="ARBA" id="ARBA00081263"/>
    </source>
</evidence>
<organism evidence="15 16">
    <name type="scientific">Takifugu bimaculatus</name>
    <dbReference type="NCBI Taxonomy" id="433685"/>
    <lineage>
        <taxon>Eukaryota</taxon>
        <taxon>Metazoa</taxon>
        <taxon>Chordata</taxon>
        <taxon>Craniata</taxon>
        <taxon>Vertebrata</taxon>
        <taxon>Euteleostomi</taxon>
        <taxon>Actinopterygii</taxon>
        <taxon>Neopterygii</taxon>
        <taxon>Teleostei</taxon>
        <taxon>Neoteleostei</taxon>
        <taxon>Acanthomorphata</taxon>
        <taxon>Eupercaria</taxon>
        <taxon>Tetraodontiformes</taxon>
        <taxon>Tetradontoidea</taxon>
        <taxon>Tetraodontidae</taxon>
        <taxon>Takifugu</taxon>
    </lineage>
</organism>
<dbReference type="PANTHER" id="PTHR10165:SF13">
    <property type="entry name" value="PHOSPHOLIPID PHOSPHATASE-RELATED PROTEIN TYPE 4"/>
    <property type="match status" value="1"/>
</dbReference>
<dbReference type="SMART" id="SM00014">
    <property type="entry name" value="acidPPc"/>
    <property type="match status" value="1"/>
</dbReference>
<keyword evidence="7" id="KW-0325">Glycoprotein</keyword>
<keyword evidence="3" id="KW-0597">Phosphoprotein</keyword>
<dbReference type="InterPro" id="IPR036938">
    <property type="entry name" value="PAP2/HPO_sf"/>
</dbReference>
<dbReference type="SUPFAM" id="SSF48317">
    <property type="entry name" value="Acid phosphatase/Vanadium-dependent haloperoxidase"/>
    <property type="match status" value="1"/>
</dbReference>
<sequence length="943" mass="102557">MNRAKERLKGGNDTKDSVTLLPCFYFVELPILASSVVSLYFLELTDIFQPVHSGYSCNDRSLSLPFILPRQEVCPLPLLFSLAFAAPTATILMGEAILYCYLSRRSSSTQTEANINAAGCNFNSYIRRAVRFIGVHIFGLCVTALITDILQLTTGQHTPYWLDVCKPNLTHINLSTCDEAFILEDICSGQDSSLITAGRKSFPSQHATLSAFAAVYISMYFNTVLTDSAKLLKPLLVFTFIMLAILAGLTRIIQFRNHPVDVYCGWILGAAIAIYLGVYAVGNFQPSEDRSRSLPIPPILREPPLSSLPNVSQSAISNSHQAHHTLAPNKPEPIITRSSSHTLSPNRPEPILMRSASYREPSLSNLKRASAEVEVITPSSPLGNHDGMATFSSSTLPRSHGGSSFEEGRIPRRHASIHTSMDSTRSKQLLSQWKNKNDNRKLSLQVMDGIRPACSSSPQRNMEFRCSSEPSAMGLEAEFRGITHLPTLIGQEAELRAEAHIPAQYMKLAASSIPMGNHNHLALNGSTGMPSGARVSIQSRPGSSQLVHIPEEENLNSRDQESESEDSIMDGGGSVREKWLRAAEKTTIPCRPLSAGGQPRLMQVITLSKQQGLLYSPRSEDGGSIRYRALTDQDPSPPASTTGAVGGGGGLERSGSIVRVEAHPESKSHKPVVKPPSTDGSGSWRWKPPEQRASLRQSTFALNDLNRHTDSCDSLRDGASLDGRRSVTNTETESDGGGDVGGGGVVYTNHPHVVHPLHPLHPSNIFQHPNLNANLPNNPHYNNSHVNFNPISSNSGMPLPPSVSFAPPFHPHPQAITTIRVTPVEGGMAASSDGGSDCQSVASSSRESTLRRKSGSHVVHVPEHTADLGNSQDGNRIDSESSNRFHETLRSFQENPIQPIHPNHPSHPNRQMFARPSPTPPPTLPRPILTHTSTPTLGLAYKE</sequence>
<dbReference type="GO" id="GO:0007165">
    <property type="term" value="P:signal transduction"/>
    <property type="evidence" value="ECO:0007669"/>
    <property type="project" value="TreeGrafter"/>
</dbReference>
<keyword evidence="4 13" id="KW-0812">Transmembrane</keyword>
<dbReference type="GO" id="GO:0005886">
    <property type="term" value="C:plasma membrane"/>
    <property type="evidence" value="ECO:0007669"/>
    <property type="project" value="TreeGrafter"/>
</dbReference>
<dbReference type="PANTHER" id="PTHR10165">
    <property type="entry name" value="LIPID PHOSPHATE PHOSPHATASE"/>
    <property type="match status" value="1"/>
</dbReference>
<feature type="compositionally biased region" description="Polar residues" evidence="12">
    <location>
        <begin position="310"/>
        <end position="320"/>
    </location>
</feature>
<keyword evidence="5 13" id="KW-1133">Transmembrane helix</keyword>